<sequence length="84" mass="8988">MGGVFLVVSTIDLPAPFEFEIAVGGLLNATFGNATELYINLCTEKQTDTCCLAVIIGLNSVKLVACAWMCILLWWSFLSKGAAV</sequence>
<proteinExistence type="predicted"/>
<keyword evidence="1" id="KW-0812">Transmembrane</keyword>
<organism evidence="2 3">
    <name type="scientific">Quercus suber</name>
    <name type="common">Cork oak</name>
    <dbReference type="NCBI Taxonomy" id="58331"/>
    <lineage>
        <taxon>Eukaryota</taxon>
        <taxon>Viridiplantae</taxon>
        <taxon>Streptophyta</taxon>
        <taxon>Embryophyta</taxon>
        <taxon>Tracheophyta</taxon>
        <taxon>Spermatophyta</taxon>
        <taxon>Magnoliopsida</taxon>
        <taxon>eudicotyledons</taxon>
        <taxon>Gunneridae</taxon>
        <taxon>Pentapetalae</taxon>
        <taxon>rosids</taxon>
        <taxon>fabids</taxon>
        <taxon>Fagales</taxon>
        <taxon>Fagaceae</taxon>
        <taxon>Quercus</taxon>
    </lineage>
</organism>
<keyword evidence="3" id="KW-1185">Reference proteome</keyword>
<evidence type="ECO:0000256" key="1">
    <source>
        <dbReference type="SAM" id="Phobius"/>
    </source>
</evidence>
<feature type="transmembrane region" description="Helical" evidence="1">
    <location>
        <begin position="50"/>
        <end position="75"/>
    </location>
</feature>
<keyword evidence="1" id="KW-0472">Membrane</keyword>
<dbReference type="AlphaFoldDB" id="A0AAW0II49"/>
<dbReference type="EMBL" id="PKMF04001155">
    <property type="protein sequence ID" value="KAK7813985.1"/>
    <property type="molecule type" value="Genomic_DNA"/>
</dbReference>
<comment type="caution">
    <text evidence="2">The sequence shown here is derived from an EMBL/GenBank/DDBJ whole genome shotgun (WGS) entry which is preliminary data.</text>
</comment>
<protein>
    <submittedName>
        <fullName evidence="2">Uncharacterized protein</fullName>
    </submittedName>
</protein>
<name>A0AAW0II49_QUESU</name>
<dbReference type="Proteomes" id="UP000237347">
    <property type="component" value="Unassembled WGS sequence"/>
</dbReference>
<accession>A0AAW0II49</accession>
<gene>
    <name evidence="2" type="ORF">CFP56_004038</name>
</gene>
<evidence type="ECO:0000313" key="3">
    <source>
        <dbReference type="Proteomes" id="UP000237347"/>
    </source>
</evidence>
<evidence type="ECO:0000313" key="2">
    <source>
        <dbReference type="EMBL" id="KAK7813985.1"/>
    </source>
</evidence>
<keyword evidence="1" id="KW-1133">Transmembrane helix</keyword>
<reference evidence="2 3" key="1">
    <citation type="journal article" date="2018" name="Sci. Data">
        <title>The draft genome sequence of cork oak.</title>
        <authorList>
            <person name="Ramos A.M."/>
            <person name="Usie A."/>
            <person name="Barbosa P."/>
            <person name="Barros P.M."/>
            <person name="Capote T."/>
            <person name="Chaves I."/>
            <person name="Simoes F."/>
            <person name="Abreu I."/>
            <person name="Carrasquinho I."/>
            <person name="Faro C."/>
            <person name="Guimaraes J.B."/>
            <person name="Mendonca D."/>
            <person name="Nobrega F."/>
            <person name="Rodrigues L."/>
            <person name="Saibo N.J.M."/>
            <person name="Varela M.C."/>
            <person name="Egas C."/>
            <person name="Matos J."/>
            <person name="Miguel C.M."/>
            <person name="Oliveira M.M."/>
            <person name="Ricardo C.P."/>
            <person name="Goncalves S."/>
        </authorList>
    </citation>
    <scope>NUCLEOTIDE SEQUENCE [LARGE SCALE GENOMIC DNA]</scope>
    <source>
        <strain evidence="3">cv. HL8</strain>
    </source>
</reference>